<protein>
    <submittedName>
        <fullName evidence="3">Uncharacterized protein</fullName>
    </submittedName>
</protein>
<organism evidence="3 4">
    <name type="scientific">Wallemia hederae</name>
    <dbReference type="NCBI Taxonomy" id="1540922"/>
    <lineage>
        <taxon>Eukaryota</taxon>
        <taxon>Fungi</taxon>
        <taxon>Dikarya</taxon>
        <taxon>Basidiomycota</taxon>
        <taxon>Wallemiomycotina</taxon>
        <taxon>Wallemiomycetes</taxon>
        <taxon>Wallemiales</taxon>
        <taxon>Wallemiaceae</taxon>
        <taxon>Wallemia</taxon>
    </lineage>
</organism>
<gene>
    <name evidence="3" type="ORF">E3P99_01950</name>
</gene>
<keyword evidence="4" id="KW-1185">Reference proteome</keyword>
<keyword evidence="1" id="KW-0175">Coiled coil</keyword>
<feature type="region of interest" description="Disordered" evidence="2">
    <location>
        <begin position="1"/>
        <end position="28"/>
    </location>
</feature>
<feature type="compositionally biased region" description="Low complexity" evidence="2">
    <location>
        <begin position="145"/>
        <end position="154"/>
    </location>
</feature>
<name>A0A4T0FNB6_9BASI</name>
<evidence type="ECO:0000313" key="4">
    <source>
        <dbReference type="Proteomes" id="UP000310189"/>
    </source>
</evidence>
<dbReference type="AlphaFoldDB" id="A0A4T0FNB6"/>
<feature type="coiled-coil region" evidence="1">
    <location>
        <begin position="65"/>
        <end position="92"/>
    </location>
</feature>
<proteinExistence type="predicted"/>
<evidence type="ECO:0000256" key="2">
    <source>
        <dbReference type="SAM" id="MobiDB-lite"/>
    </source>
</evidence>
<dbReference type="OrthoDB" id="3365370at2759"/>
<feature type="region of interest" description="Disordered" evidence="2">
    <location>
        <begin position="101"/>
        <end position="197"/>
    </location>
</feature>
<dbReference type="EMBL" id="SPNW01000025">
    <property type="protein sequence ID" value="TIA89670.1"/>
    <property type="molecule type" value="Genomic_DNA"/>
</dbReference>
<sequence length="197" mass="22181">MQTQNDAPETAQTAQTQQPSYVDSPSYPGKVVVHGRAADAARQAARYKRAYLIVRERWNEAQHETVEIKNKIKEAQSALQDVEDENDVLLEALIKYEPGLEEAAATGESSAQLKQEQPYEQPQQPEYHEQQPHDAVKQESIYSEQPSQSTTPSQAYLHPPQIESIHVQPTLSTSKRSIDDIMNADDSSDDVAKRQRL</sequence>
<feature type="compositionally biased region" description="Basic and acidic residues" evidence="2">
    <location>
        <begin position="126"/>
        <end position="137"/>
    </location>
</feature>
<evidence type="ECO:0000256" key="1">
    <source>
        <dbReference type="SAM" id="Coils"/>
    </source>
</evidence>
<evidence type="ECO:0000313" key="3">
    <source>
        <dbReference type="EMBL" id="TIA89670.1"/>
    </source>
</evidence>
<comment type="caution">
    <text evidence="3">The sequence shown here is derived from an EMBL/GenBank/DDBJ whole genome shotgun (WGS) entry which is preliminary data.</text>
</comment>
<dbReference type="Proteomes" id="UP000310189">
    <property type="component" value="Unassembled WGS sequence"/>
</dbReference>
<reference evidence="3 4" key="1">
    <citation type="submission" date="2019-03" db="EMBL/GenBank/DDBJ databases">
        <title>Sequencing 23 genomes of Wallemia ichthyophaga.</title>
        <authorList>
            <person name="Gostincar C."/>
        </authorList>
    </citation>
    <scope>NUCLEOTIDE SEQUENCE [LARGE SCALE GENOMIC DNA]</scope>
    <source>
        <strain evidence="3 4">EXF-5753</strain>
    </source>
</reference>
<feature type="compositionally biased region" description="Low complexity" evidence="2">
    <location>
        <begin position="115"/>
        <end position="125"/>
    </location>
</feature>
<accession>A0A4T0FNB6</accession>